<protein>
    <submittedName>
        <fullName evidence="2">Uncharacterized protein</fullName>
    </submittedName>
</protein>
<feature type="transmembrane region" description="Helical" evidence="1">
    <location>
        <begin position="102"/>
        <end position="119"/>
    </location>
</feature>
<keyword evidence="3" id="KW-1185">Reference proteome</keyword>
<dbReference type="EMBL" id="FZOL01000044">
    <property type="protein sequence ID" value="SNT34127.1"/>
    <property type="molecule type" value="Genomic_DNA"/>
</dbReference>
<name>A0A239LTZ4_9PSED</name>
<dbReference type="OrthoDB" id="10015801at2"/>
<keyword evidence="1" id="KW-1133">Transmembrane helix</keyword>
<evidence type="ECO:0000256" key="1">
    <source>
        <dbReference type="SAM" id="Phobius"/>
    </source>
</evidence>
<accession>A0A239LTZ4</accession>
<feature type="transmembrane region" description="Helical" evidence="1">
    <location>
        <begin position="56"/>
        <end position="82"/>
    </location>
</feature>
<organism evidence="2 3">
    <name type="scientific">Pseudomonas japonica</name>
    <dbReference type="NCBI Taxonomy" id="256466"/>
    <lineage>
        <taxon>Bacteria</taxon>
        <taxon>Pseudomonadati</taxon>
        <taxon>Pseudomonadota</taxon>
        <taxon>Gammaproteobacteria</taxon>
        <taxon>Pseudomonadales</taxon>
        <taxon>Pseudomonadaceae</taxon>
        <taxon>Pseudomonas</taxon>
    </lineage>
</organism>
<dbReference type="Proteomes" id="UP000198407">
    <property type="component" value="Unassembled WGS sequence"/>
</dbReference>
<feature type="transmembrane region" description="Helical" evidence="1">
    <location>
        <begin position="293"/>
        <end position="310"/>
    </location>
</feature>
<evidence type="ECO:0000313" key="2">
    <source>
        <dbReference type="EMBL" id="SNT34127.1"/>
    </source>
</evidence>
<reference evidence="3" key="1">
    <citation type="submission" date="2017-06" db="EMBL/GenBank/DDBJ databases">
        <authorList>
            <person name="Varghese N."/>
            <person name="Submissions S."/>
        </authorList>
    </citation>
    <scope>NUCLEOTIDE SEQUENCE [LARGE SCALE GENOMIC DNA]</scope>
    <source>
        <strain evidence="3">DSM 22348</strain>
    </source>
</reference>
<feature type="transmembrane region" description="Helical" evidence="1">
    <location>
        <begin position="325"/>
        <end position="345"/>
    </location>
</feature>
<dbReference type="RefSeq" id="WP_042129943.1">
    <property type="nucleotide sequence ID" value="NZ_FZOL01000044.1"/>
</dbReference>
<feature type="transmembrane region" description="Helical" evidence="1">
    <location>
        <begin position="175"/>
        <end position="195"/>
    </location>
</feature>
<feature type="transmembrane region" description="Helical" evidence="1">
    <location>
        <begin position="140"/>
        <end position="163"/>
    </location>
</feature>
<gene>
    <name evidence="2" type="ORF">SAMN05444352_1442</name>
</gene>
<keyword evidence="1" id="KW-0812">Transmembrane</keyword>
<dbReference type="AlphaFoldDB" id="A0A239LTZ4"/>
<sequence length="444" mass="48774">MLESVCALPIWQPLFWVFIAAGILGWAWSVLYVFVPAVDPEFAIQPTPGLLKLTGIVSHPVVVCMLIAGTLTLVGALLSVLLAMVSYEQYGNPTIWRSLRPLLGWGALLGAAATLVHLWRRFTNRYYRVLLQRGLRKFTCALLGRLFACILAVGSTLVAVATVKVAGVSLEINKVPEACLMLLALLASPVFYYLVLGRKGPGLPLGHGLSITIESAPRIDPVPSSAVLCFHVKGRFDKQRREITERLVTTVQRVGQTSCDHDFVLKSWIFAEHDVQKSKHVARFRIWMARIRTLWICTLVQGLLVAALLWSDKGNEWARVSAEQWGRVAVLLAITLPALVQMIRYTVFAKRTMKHICIRSDAAPGEFAEALAAEIEGRVANYRALLIRPRPLSIAHLLFLSLSSPRVVMSCSGAESGLILRRVSPAQPAAAAAHALPESSPTVR</sequence>
<proteinExistence type="predicted"/>
<feature type="transmembrane region" description="Helical" evidence="1">
    <location>
        <begin position="14"/>
        <end position="35"/>
    </location>
</feature>
<keyword evidence="1" id="KW-0472">Membrane</keyword>
<evidence type="ECO:0000313" key="3">
    <source>
        <dbReference type="Proteomes" id="UP000198407"/>
    </source>
</evidence>